<dbReference type="InterPro" id="IPR007627">
    <property type="entry name" value="RNA_pol_sigma70_r2"/>
</dbReference>
<dbReference type="OrthoDB" id="9784272at2"/>
<sequence length="194" mass="21496">MPYAHPNDPEQLRTWLLGAARKDAQAFQALYLATSPRLFGFALRILPRHELAEEALQDAFVAIWHAAGRYEASGAAPMSWMTTVVRDKAFDILRRLDARPDVDVAQFEADILNGLEDKALDPALAARTSGEARTLAFCLATLEKTQRQAIALAYFHDISHAEVARQLALPIGTTRTWIRRGLATLKTCLAREAA</sequence>
<dbReference type="CDD" id="cd06171">
    <property type="entry name" value="Sigma70_r4"/>
    <property type="match status" value="1"/>
</dbReference>
<dbReference type="Pfam" id="PF04542">
    <property type="entry name" value="Sigma70_r2"/>
    <property type="match status" value="1"/>
</dbReference>
<dbReference type="GO" id="GO:0006352">
    <property type="term" value="P:DNA-templated transcription initiation"/>
    <property type="evidence" value="ECO:0007669"/>
    <property type="project" value="InterPro"/>
</dbReference>
<dbReference type="SUPFAM" id="SSF88659">
    <property type="entry name" value="Sigma3 and sigma4 domains of RNA polymerase sigma factors"/>
    <property type="match status" value="1"/>
</dbReference>
<dbReference type="Gene3D" id="1.10.10.10">
    <property type="entry name" value="Winged helix-like DNA-binding domain superfamily/Winged helix DNA-binding domain"/>
    <property type="match status" value="1"/>
</dbReference>
<evidence type="ECO:0000256" key="1">
    <source>
        <dbReference type="ARBA" id="ARBA00010641"/>
    </source>
</evidence>
<dbReference type="InterPro" id="IPR039425">
    <property type="entry name" value="RNA_pol_sigma-70-like"/>
</dbReference>
<evidence type="ECO:0000259" key="6">
    <source>
        <dbReference type="Pfam" id="PF08281"/>
    </source>
</evidence>
<dbReference type="RefSeq" id="WP_134385274.1">
    <property type="nucleotide sequence ID" value="NZ_BMWW01000011.1"/>
</dbReference>
<reference evidence="8 9" key="2">
    <citation type="submission" date="2019-03" db="EMBL/GenBank/DDBJ databases">
        <title>Draft Genome Sequences of Six Type Strains of the Genus Massilia.</title>
        <authorList>
            <person name="Miess H."/>
            <person name="Frediansyhah A."/>
            <person name="Gross H."/>
        </authorList>
    </citation>
    <scope>NUCLEOTIDE SEQUENCE [LARGE SCALE GENOMIC DNA]</scope>
    <source>
        <strain evidence="8 9">DSM 17505</strain>
    </source>
</reference>
<evidence type="ECO:0000256" key="4">
    <source>
        <dbReference type="ARBA" id="ARBA00023163"/>
    </source>
</evidence>
<proteinExistence type="inferred from homology"/>
<keyword evidence="3" id="KW-0731">Sigma factor</keyword>
<dbReference type="Proteomes" id="UP000619512">
    <property type="component" value="Unassembled WGS sequence"/>
</dbReference>
<dbReference type="GO" id="GO:0016987">
    <property type="term" value="F:sigma factor activity"/>
    <property type="evidence" value="ECO:0007669"/>
    <property type="project" value="UniProtKB-KW"/>
</dbReference>
<protein>
    <submittedName>
        <fullName evidence="7 8">RNA polymerase sigma factor</fullName>
    </submittedName>
</protein>
<dbReference type="InterPro" id="IPR013325">
    <property type="entry name" value="RNA_pol_sigma_r2"/>
</dbReference>
<dbReference type="EMBL" id="BMWW01000011">
    <property type="protein sequence ID" value="GGZ07541.1"/>
    <property type="molecule type" value="Genomic_DNA"/>
</dbReference>
<dbReference type="EMBL" id="CP038026">
    <property type="protein sequence ID" value="QBQ36911.1"/>
    <property type="molecule type" value="Genomic_DNA"/>
</dbReference>
<organism evidence="7 10">
    <name type="scientific">Pseudoduganella plicata</name>
    <dbReference type="NCBI Taxonomy" id="321984"/>
    <lineage>
        <taxon>Bacteria</taxon>
        <taxon>Pseudomonadati</taxon>
        <taxon>Pseudomonadota</taxon>
        <taxon>Betaproteobacteria</taxon>
        <taxon>Burkholderiales</taxon>
        <taxon>Oxalobacteraceae</taxon>
        <taxon>Telluria group</taxon>
        <taxon>Pseudoduganella</taxon>
    </lineage>
</organism>
<dbReference type="InterPro" id="IPR013249">
    <property type="entry name" value="RNA_pol_sigma70_r4_t2"/>
</dbReference>
<dbReference type="InterPro" id="IPR036388">
    <property type="entry name" value="WH-like_DNA-bd_sf"/>
</dbReference>
<evidence type="ECO:0000313" key="7">
    <source>
        <dbReference type="EMBL" id="GGZ07541.1"/>
    </source>
</evidence>
<reference evidence="7" key="3">
    <citation type="submission" date="2022-12" db="EMBL/GenBank/DDBJ databases">
        <authorList>
            <person name="Sun Q."/>
            <person name="Kim S."/>
        </authorList>
    </citation>
    <scope>NUCLEOTIDE SEQUENCE</scope>
    <source>
        <strain evidence="7">KCTC 12344</strain>
    </source>
</reference>
<evidence type="ECO:0000256" key="2">
    <source>
        <dbReference type="ARBA" id="ARBA00023015"/>
    </source>
</evidence>
<dbReference type="SUPFAM" id="SSF88946">
    <property type="entry name" value="Sigma2 domain of RNA polymerase sigma factors"/>
    <property type="match status" value="1"/>
</dbReference>
<keyword evidence="4" id="KW-0804">Transcription</keyword>
<name>A0A4P7BE00_9BURK</name>
<feature type="domain" description="RNA polymerase sigma factor 70 region 4 type 2" evidence="6">
    <location>
        <begin position="135"/>
        <end position="185"/>
    </location>
</feature>
<dbReference type="PANTHER" id="PTHR43133:SF62">
    <property type="entry name" value="RNA POLYMERASE SIGMA FACTOR SIGZ"/>
    <property type="match status" value="1"/>
</dbReference>
<evidence type="ECO:0000313" key="9">
    <source>
        <dbReference type="Proteomes" id="UP000294359"/>
    </source>
</evidence>
<evidence type="ECO:0000313" key="8">
    <source>
        <dbReference type="EMBL" id="QBQ36911.1"/>
    </source>
</evidence>
<dbReference type="InterPro" id="IPR014284">
    <property type="entry name" value="RNA_pol_sigma-70_dom"/>
</dbReference>
<reference evidence="7" key="1">
    <citation type="journal article" date="2014" name="Int. J. Syst. Evol. Microbiol.">
        <title>Complete genome sequence of Corynebacterium casei LMG S-19264T (=DSM 44701T), isolated from a smear-ripened cheese.</title>
        <authorList>
            <consortium name="US DOE Joint Genome Institute (JGI-PGF)"/>
            <person name="Walter F."/>
            <person name="Albersmeier A."/>
            <person name="Kalinowski J."/>
            <person name="Ruckert C."/>
        </authorList>
    </citation>
    <scope>NUCLEOTIDE SEQUENCE</scope>
    <source>
        <strain evidence="7">KCTC 12344</strain>
    </source>
</reference>
<dbReference type="Pfam" id="PF08281">
    <property type="entry name" value="Sigma70_r4_2"/>
    <property type="match status" value="1"/>
</dbReference>
<keyword evidence="2" id="KW-0805">Transcription regulation</keyword>
<dbReference type="Proteomes" id="UP000294359">
    <property type="component" value="Chromosome"/>
</dbReference>
<evidence type="ECO:0000313" key="10">
    <source>
        <dbReference type="Proteomes" id="UP000619512"/>
    </source>
</evidence>
<keyword evidence="9" id="KW-1185">Reference proteome</keyword>
<dbReference type="Gene3D" id="1.10.1740.10">
    <property type="match status" value="1"/>
</dbReference>
<evidence type="ECO:0000259" key="5">
    <source>
        <dbReference type="Pfam" id="PF04542"/>
    </source>
</evidence>
<gene>
    <name evidence="8" type="ORF">E1742_12595</name>
    <name evidence="7" type="ORF">GCM10007388_46290</name>
</gene>
<comment type="similarity">
    <text evidence="1">Belongs to the sigma-70 factor family. ECF subfamily.</text>
</comment>
<dbReference type="InterPro" id="IPR013324">
    <property type="entry name" value="RNA_pol_sigma_r3/r4-like"/>
</dbReference>
<accession>A0A4P7BE00</accession>
<dbReference type="PANTHER" id="PTHR43133">
    <property type="entry name" value="RNA POLYMERASE ECF-TYPE SIGMA FACTO"/>
    <property type="match status" value="1"/>
</dbReference>
<feature type="domain" description="RNA polymerase sigma-70 region 2" evidence="5">
    <location>
        <begin position="30"/>
        <end position="97"/>
    </location>
</feature>
<dbReference type="NCBIfam" id="TIGR02937">
    <property type="entry name" value="sigma70-ECF"/>
    <property type="match status" value="1"/>
</dbReference>
<dbReference type="AlphaFoldDB" id="A0A4P7BE00"/>
<evidence type="ECO:0000256" key="3">
    <source>
        <dbReference type="ARBA" id="ARBA00023082"/>
    </source>
</evidence>
<dbReference type="GO" id="GO:0003677">
    <property type="term" value="F:DNA binding"/>
    <property type="evidence" value="ECO:0007669"/>
    <property type="project" value="InterPro"/>
</dbReference>